<evidence type="ECO:0000259" key="2">
    <source>
        <dbReference type="Pfam" id="PF01747"/>
    </source>
</evidence>
<dbReference type="Proteomes" id="UP000766550">
    <property type="component" value="Unassembled WGS sequence"/>
</dbReference>
<dbReference type="AlphaFoldDB" id="A0A8J7YAV7"/>
<keyword evidence="1" id="KW-0547">Nucleotide-binding</keyword>
<comment type="pathway">
    <text evidence="1">Sulfur metabolism; hydrogen sulfide biosynthesis; sulfite from sulfate: step 1/3.</text>
</comment>
<keyword evidence="1 4" id="KW-0808">Transferase</keyword>
<feature type="domain" description="Sulphate adenylyltransferase catalytic" evidence="2">
    <location>
        <begin position="190"/>
        <end position="395"/>
    </location>
</feature>
<gene>
    <name evidence="1 4" type="primary">sat</name>
    <name evidence="4" type="ORF">KTS45_02825</name>
</gene>
<evidence type="ECO:0000313" key="4">
    <source>
        <dbReference type="EMBL" id="MBV0923123.1"/>
    </source>
</evidence>
<feature type="domain" description="ATP-sulfurylase PUA-like" evidence="3">
    <location>
        <begin position="23"/>
        <end position="180"/>
    </location>
</feature>
<dbReference type="UniPathway" id="UPA00140">
    <property type="reaction ID" value="UER00204"/>
</dbReference>
<dbReference type="InterPro" id="IPR024951">
    <property type="entry name" value="Sulfurylase_cat_dom"/>
</dbReference>
<comment type="caution">
    <text evidence="4">The sequence shown here is derived from an EMBL/GenBank/DDBJ whole genome shotgun (WGS) entry which is preliminary data.</text>
</comment>
<dbReference type="PANTHER" id="PTHR43509:SF1">
    <property type="entry name" value="SULFATE ADENYLYLTRANSFERASE"/>
    <property type="match status" value="1"/>
</dbReference>
<dbReference type="Pfam" id="PF01747">
    <property type="entry name" value="ATP-sulfurylase"/>
    <property type="match status" value="1"/>
</dbReference>
<dbReference type="CDD" id="cd00517">
    <property type="entry name" value="ATPS"/>
    <property type="match status" value="1"/>
</dbReference>
<dbReference type="PANTHER" id="PTHR43509">
    <property type="match status" value="1"/>
</dbReference>
<dbReference type="GO" id="GO:0000103">
    <property type="term" value="P:sulfate assimilation"/>
    <property type="evidence" value="ECO:0007669"/>
    <property type="project" value="UniProtKB-UniRule"/>
</dbReference>
<dbReference type="EMBL" id="JAHQXF010000001">
    <property type="protein sequence ID" value="MBV0923123.1"/>
    <property type="molecule type" value="Genomic_DNA"/>
</dbReference>
<dbReference type="RefSeq" id="WP_217285645.1">
    <property type="nucleotide sequence ID" value="NZ_JAHQXF010000001.1"/>
</dbReference>
<comment type="catalytic activity">
    <reaction evidence="1">
        <text>sulfate + ATP + H(+) = adenosine 5'-phosphosulfate + diphosphate</text>
        <dbReference type="Rhea" id="RHEA:18133"/>
        <dbReference type="ChEBI" id="CHEBI:15378"/>
        <dbReference type="ChEBI" id="CHEBI:16189"/>
        <dbReference type="ChEBI" id="CHEBI:30616"/>
        <dbReference type="ChEBI" id="CHEBI:33019"/>
        <dbReference type="ChEBI" id="CHEBI:58243"/>
        <dbReference type="EC" id="2.7.7.4"/>
    </reaction>
</comment>
<dbReference type="InterPro" id="IPR002650">
    <property type="entry name" value="Sulphate_adenylyltransferase"/>
</dbReference>
<dbReference type="HAMAP" id="MF_00066">
    <property type="entry name" value="Sulf_adenylyltr"/>
    <property type="match status" value="1"/>
</dbReference>
<dbReference type="GO" id="GO:0070814">
    <property type="term" value="P:hydrogen sulfide biosynthetic process"/>
    <property type="evidence" value="ECO:0007669"/>
    <property type="project" value="UniProtKB-UniRule"/>
</dbReference>
<comment type="similarity">
    <text evidence="1">Belongs to the sulfate adenylyltransferase family.</text>
</comment>
<evidence type="ECO:0000256" key="1">
    <source>
        <dbReference type="HAMAP-Rule" id="MF_00066"/>
    </source>
</evidence>
<keyword evidence="1" id="KW-0067">ATP-binding</keyword>
<dbReference type="InterPro" id="IPR020792">
    <property type="entry name" value="SO4_adenylyltransferase_pro"/>
</dbReference>
<accession>A0A8J7YAV7</accession>
<evidence type="ECO:0000313" key="5">
    <source>
        <dbReference type="Proteomes" id="UP000766550"/>
    </source>
</evidence>
<dbReference type="EC" id="2.7.7.4" evidence="1"/>
<dbReference type="GO" id="GO:0005524">
    <property type="term" value="F:ATP binding"/>
    <property type="evidence" value="ECO:0007669"/>
    <property type="project" value="UniProtKB-KW"/>
</dbReference>
<name>A0A8J7YAV7_9EURY</name>
<keyword evidence="1 4" id="KW-0548">Nucleotidyltransferase</keyword>
<reference evidence="4 5" key="1">
    <citation type="submission" date="2021-06" db="EMBL/GenBank/DDBJ databases">
        <title>New haloarchaea isolates fom saline soil.</title>
        <authorList>
            <person name="Duran-Viseras A."/>
            <person name="Sanchez-Porro C.S."/>
            <person name="Ventosa A."/>
        </authorList>
    </citation>
    <scope>NUCLEOTIDE SEQUENCE [LARGE SCALE GENOMIC DNA]</scope>
    <source>
        <strain evidence="4 5">JCM 183640</strain>
    </source>
</reference>
<dbReference type="NCBIfam" id="NF003166">
    <property type="entry name" value="PRK04149.1"/>
    <property type="match status" value="1"/>
</dbReference>
<dbReference type="NCBIfam" id="TIGR00339">
    <property type="entry name" value="sopT"/>
    <property type="match status" value="1"/>
</dbReference>
<keyword evidence="5" id="KW-1185">Reference proteome</keyword>
<dbReference type="OrthoDB" id="6358at2157"/>
<dbReference type="InterPro" id="IPR025980">
    <property type="entry name" value="ATP-Sase_PUA-like_dom"/>
</dbReference>
<evidence type="ECO:0000259" key="3">
    <source>
        <dbReference type="Pfam" id="PF14306"/>
    </source>
</evidence>
<protein>
    <recommendedName>
        <fullName evidence="1">Sulfate adenylyltransferase</fullName>
        <ecNumber evidence="1">2.7.7.4</ecNumber>
    </recommendedName>
    <alternativeName>
        <fullName evidence="1">ATP-sulfurylase</fullName>
    </alternativeName>
    <alternativeName>
        <fullName evidence="1">Sulfate adenylate transferase</fullName>
        <shortName evidence="1">SAT</shortName>
    </alternativeName>
</protein>
<dbReference type="GO" id="GO:0004781">
    <property type="term" value="F:sulfate adenylyltransferase (ATP) activity"/>
    <property type="evidence" value="ECO:0007669"/>
    <property type="project" value="UniProtKB-UniRule"/>
</dbReference>
<proteinExistence type="inferred from homology"/>
<dbReference type="Pfam" id="PF14306">
    <property type="entry name" value="PUA_2"/>
    <property type="match status" value="1"/>
</dbReference>
<organism evidence="4 5">
    <name type="scientific">Haloarcula limicola</name>
    <dbReference type="NCBI Taxonomy" id="1429915"/>
    <lineage>
        <taxon>Archaea</taxon>
        <taxon>Methanobacteriati</taxon>
        <taxon>Methanobacteriota</taxon>
        <taxon>Stenosarchaea group</taxon>
        <taxon>Halobacteria</taxon>
        <taxon>Halobacteriales</taxon>
        <taxon>Haloarculaceae</taxon>
        <taxon>Haloarcula</taxon>
    </lineage>
</organism>
<sequence>MASSVDETFSPRRIALLGGYVMIPPHGNTLVDRFLSPERSEELRDEFDSYPEIQLDQNLYYDFLNISSGAYSPLTGFLSQNDFLKVVNDMTLEGGEPWTLPIVLDVTAQKANEMSPGDRVGITGPNGERLGLLDVDEIYRYNGEEAARKIFGTDDPDHPGVETFLEKDPFFVGGDIKAFDDADGMNADHFLKPIESRVLFNQKGWDTVVGFQTRNVPHRAHEYLQKSALEQTDGLFIQPKIGEKKAGDYANEAILSAYETLVEGYYPENAIVLAMFSSRMWYAGPREAVFDSIVRKNYGCTHFIIGRDHAGVGEYYSDFASQEIFDRVGTVGITPLYYHYAFFCRRCDGVVSEKICPHDASEHVEPSGTKLRAMLGDGELPSEKLMRPEVAEDILQMDDVFVSN</sequence>